<dbReference type="Pfam" id="PF00293">
    <property type="entry name" value="NUDIX"/>
    <property type="match status" value="1"/>
</dbReference>
<dbReference type="EMBL" id="MFCP01000005">
    <property type="protein sequence ID" value="OGE29479.1"/>
    <property type="molecule type" value="Genomic_DNA"/>
</dbReference>
<keyword evidence="2" id="KW-0378">Hydrolase</keyword>
<dbReference type="PROSITE" id="PS51462">
    <property type="entry name" value="NUDIX"/>
    <property type="match status" value="1"/>
</dbReference>
<proteinExistence type="predicted"/>
<comment type="cofactor">
    <cofactor evidence="1">
        <name>Mg(2+)</name>
        <dbReference type="ChEBI" id="CHEBI:18420"/>
    </cofactor>
</comment>
<dbReference type="Proteomes" id="UP000177555">
    <property type="component" value="Unassembled WGS sequence"/>
</dbReference>
<gene>
    <name evidence="4" type="ORF">A2867_00730</name>
</gene>
<dbReference type="InterPro" id="IPR015797">
    <property type="entry name" value="NUDIX_hydrolase-like_dom_sf"/>
</dbReference>
<feature type="domain" description="Nudix hydrolase" evidence="3">
    <location>
        <begin position="5"/>
        <end position="144"/>
    </location>
</feature>
<evidence type="ECO:0000313" key="4">
    <source>
        <dbReference type="EMBL" id="OGE29479.1"/>
    </source>
</evidence>
<dbReference type="InterPro" id="IPR000086">
    <property type="entry name" value="NUDIX_hydrolase_dom"/>
</dbReference>
<dbReference type="Gene3D" id="3.90.79.10">
    <property type="entry name" value="Nucleoside Triphosphate Pyrophosphohydrolase"/>
    <property type="match status" value="1"/>
</dbReference>
<evidence type="ECO:0000313" key="5">
    <source>
        <dbReference type="Proteomes" id="UP000177555"/>
    </source>
</evidence>
<name>A0A1F5JLK4_9BACT</name>
<dbReference type="GO" id="GO:0016787">
    <property type="term" value="F:hydrolase activity"/>
    <property type="evidence" value="ECO:0007669"/>
    <property type="project" value="UniProtKB-KW"/>
</dbReference>
<accession>A0A1F5JLK4</accession>
<evidence type="ECO:0000256" key="1">
    <source>
        <dbReference type="ARBA" id="ARBA00001946"/>
    </source>
</evidence>
<reference evidence="4 5" key="1">
    <citation type="journal article" date="2016" name="Nat. Commun.">
        <title>Thousands of microbial genomes shed light on interconnected biogeochemical processes in an aquifer system.</title>
        <authorList>
            <person name="Anantharaman K."/>
            <person name="Brown C.T."/>
            <person name="Hug L.A."/>
            <person name="Sharon I."/>
            <person name="Castelle C.J."/>
            <person name="Probst A.J."/>
            <person name="Thomas B.C."/>
            <person name="Singh A."/>
            <person name="Wilkins M.J."/>
            <person name="Karaoz U."/>
            <person name="Brodie E.L."/>
            <person name="Williams K.H."/>
            <person name="Hubbard S.S."/>
            <person name="Banfield J.F."/>
        </authorList>
    </citation>
    <scope>NUCLEOTIDE SEQUENCE [LARGE SCALE GENOMIC DNA]</scope>
</reference>
<sequence>MNEDIFHLGIKAITRNKKGQILILENNPKNSSSLNPPHWDLPGGRLKKGDSIESTLQRELKEEIGIKDVNIIKFLDASISNFRMPAGKQIVGLILFTYLCSIKNPSLVKLIDDEHLQFKWANPKEAAKLLKLKFSKELSEKILSL</sequence>
<dbReference type="AlphaFoldDB" id="A0A1F5JLK4"/>
<dbReference type="SUPFAM" id="SSF55811">
    <property type="entry name" value="Nudix"/>
    <property type="match status" value="1"/>
</dbReference>
<organism evidence="4 5">
    <name type="scientific">Candidatus Daviesbacteria bacterium RIFCSPHIGHO2_01_FULL_40_11</name>
    <dbReference type="NCBI Taxonomy" id="1797762"/>
    <lineage>
        <taxon>Bacteria</taxon>
        <taxon>Candidatus Daviesiibacteriota</taxon>
    </lineage>
</organism>
<dbReference type="PANTHER" id="PTHR43046:SF14">
    <property type="entry name" value="MUTT_NUDIX FAMILY PROTEIN"/>
    <property type="match status" value="1"/>
</dbReference>
<dbReference type="PRINTS" id="PR00502">
    <property type="entry name" value="NUDIXFAMILY"/>
</dbReference>
<dbReference type="InterPro" id="IPR020476">
    <property type="entry name" value="Nudix_hydrolase"/>
</dbReference>
<protein>
    <recommendedName>
        <fullName evidence="3">Nudix hydrolase domain-containing protein</fullName>
    </recommendedName>
</protein>
<evidence type="ECO:0000259" key="3">
    <source>
        <dbReference type="PROSITE" id="PS51462"/>
    </source>
</evidence>
<comment type="caution">
    <text evidence="4">The sequence shown here is derived from an EMBL/GenBank/DDBJ whole genome shotgun (WGS) entry which is preliminary data.</text>
</comment>
<dbReference type="PANTHER" id="PTHR43046">
    <property type="entry name" value="GDP-MANNOSE MANNOSYL HYDROLASE"/>
    <property type="match status" value="1"/>
</dbReference>
<evidence type="ECO:0000256" key="2">
    <source>
        <dbReference type="ARBA" id="ARBA00022801"/>
    </source>
</evidence>